<sequence length="229" mass="24748">MQTYSLNISSRENTGRGVARRLRAEGRIPASLYGQGNARSISVSAVDFRNLNREIGGGAAVVELTDEKGEKALSLVQDIQRDAVKNIINHIDFQEIERGHAFTTHIPVHLVGEADCVGVKNDGGVIDHKTHDVDIRCRPSKLPDHVEVDVSKLEVGEAIHIDELPELEGVEYLNEPAQVIVSCQPPTVEAEPEEGAEEVAADEVPSTKVSDDEEAPEGGDDSDADEAKS</sequence>
<evidence type="ECO:0000256" key="3">
    <source>
        <dbReference type="ARBA" id="ARBA00022980"/>
    </source>
</evidence>
<keyword evidence="2 5" id="KW-0694">RNA-binding</keyword>
<evidence type="ECO:0000259" key="8">
    <source>
        <dbReference type="Pfam" id="PF14693"/>
    </source>
</evidence>
<dbReference type="NCBIfam" id="TIGR00731">
    <property type="entry name" value="bL25_bact_ctc"/>
    <property type="match status" value="1"/>
</dbReference>
<evidence type="ECO:0000259" key="7">
    <source>
        <dbReference type="Pfam" id="PF01386"/>
    </source>
</evidence>
<evidence type="ECO:0000256" key="2">
    <source>
        <dbReference type="ARBA" id="ARBA00022884"/>
    </source>
</evidence>
<dbReference type="Pfam" id="PF14693">
    <property type="entry name" value="Ribosomal_TL5_C"/>
    <property type="match status" value="1"/>
</dbReference>
<evidence type="ECO:0000256" key="1">
    <source>
        <dbReference type="ARBA" id="ARBA00022730"/>
    </source>
</evidence>
<evidence type="ECO:0000313" key="9">
    <source>
        <dbReference type="EMBL" id="PXA04717.1"/>
    </source>
</evidence>
<feature type="domain" description="Large ribosomal subunit protein bL25 L25" evidence="7">
    <location>
        <begin position="6"/>
        <end position="93"/>
    </location>
</feature>
<dbReference type="InterPro" id="IPR020930">
    <property type="entry name" value="Ribosomal_uL5_bac-type"/>
</dbReference>
<feature type="compositionally biased region" description="Acidic residues" evidence="6">
    <location>
        <begin position="211"/>
        <end position="229"/>
    </location>
</feature>
<dbReference type="GO" id="GO:0022625">
    <property type="term" value="C:cytosolic large ribosomal subunit"/>
    <property type="evidence" value="ECO:0007669"/>
    <property type="project" value="TreeGrafter"/>
</dbReference>
<dbReference type="InParanoid" id="A0A317ZKK9"/>
<dbReference type="Gene3D" id="2.170.120.20">
    <property type="entry name" value="Ribosomal protein L25, beta domain"/>
    <property type="match status" value="1"/>
</dbReference>
<dbReference type="InterPro" id="IPR037121">
    <property type="entry name" value="Ribosomal_bL25_C"/>
</dbReference>
<name>A0A317ZKK9_9BACT</name>
<dbReference type="HAMAP" id="MF_01334">
    <property type="entry name" value="Ribosomal_bL25_CTC"/>
    <property type="match status" value="1"/>
</dbReference>
<comment type="similarity">
    <text evidence="5">Belongs to the bacterial ribosomal protein bL25 family. CTC subfamily.</text>
</comment>
<dbReference type="AlphaFoldDB" id="A0A317ZKK9"/>
<evidence type="ECO:0000313" key="10">
    <source>
        <dbReference type="Proteomes" id="UP000247099"/>
    </source>
</evidence>
<comment type="caution">
    <text evidence="9">The sequence shown here is derived from an EMBL/GenBank/DDBJ whole genome shotgun (WGS) entry which is preliminary data.</text>
</comment>
<dbReference type="InterPro" id="IPR020057">
    <property type="entry name" value="Ribosomal_bL25_b-dom"/>
</dbReference>
<keyword evidence="3 5" id="KW-0689">Ribosomal protein</keyword>
<dbReference type="PANTHER" id="PTHR33284">
    <property type="entry name" value="RIBOSOMAL PROTEIN L25/GLN-TRNA SYNTHETASE, ANTI-CODON-BINDING DOMAIN-CONTAINING PROTEIN"/>
    <property type="match status" value="1"/>
</dbReference>
<evidence type="ECO:0000256" key="6">
    <source>
        <dbReference type="SAM" id="MobiDB-lite"/>
    </source>
</evidence>
<dbReference type="GO" id="GO:0003735">
    <property type="term" value="F:structural constituent of ribosome"/>
    <property type="evidence" value="ECO:0007669"/>
    <property type="project" value="InterPro"/>
</dbReference>
<dbReference type="InterPro" id="IPR001021">
    <property type="entry name" value="Ribosomal_bL25_long"/>
</dbReference>
<dbReference type="InterPro" id="IPR029751">
    <property type="entry name" value="Ribosomal_L25_dom"/>
</dbReference>
<dbReference type="OrthoDB" id="9790002at2"/>
<evidence type="ECO:0000256" key="5">
    <source>
        <dbReference type="HAMAP-Rule" id="MF_01334"/>
    </source>
</evidence>
<feature type="region of interest" description="Disordered" evidence="6">
    <location>
        <begin position="185"/>
        <end position="229"/>
    </location>
</feature>
<organism evidence="9 10">
    <name type="scientific">Coraliomargarita sinensis</name>
    <dbReference type="NCBI Taxonomy" id="2174842"/>
    <lineage>
        <taxon>Bacteria</taxon>
        <taxon>Pseudomonadati</taxon>
        <taxon>Verrucomicrobiota</taxon>
        <taxon>Opitutia</taxon>
        <taxon>Puniceicoccales</taxon>
        <taxon>Coraliomargaritaceae</taxon>
        <taxon>Coraliomargarita</taxon>
    </lineage>
</organism>
<dbReference type="Proteomes" id="UP000247099">
    <property type="component" value="Unassembled WGS sequence"/>
</dbReference>
<evidence type="ECO:0000256" key="4">
    <source>
        <dbReference type="ARBA" id="ARBA00023274"/>
    </source>
</evidence>
<dbReference type="Pfam" id="PF01386">
    <property type="entry name" value="Ribosomal_L25p"/>
    <property type="match status" value="1"/>
</dbReference>
<protein>
    <recommendedName>
        <fullName evidence="5">Large ribosomal subunit protein bL25</fullName>
    </recommendedName>
    <alternativeName>
        <fullName evidence="5">General stress protein CTC</fullName>
    </alternativeName>
</protein>
<comment type="function">
    <text evidence="5">This is one of the proteins that binds to the 5S RNA in the ribosome where it forms part of the central protuberance.</text>
</comment>
<dbReference type="SUPFAM" id="SSF50715">
    <property type="entry name" value="Ribosomal protein L25-like"/>
    <property type="match status" value="1"/>
</dbReference>
<keyword evidence="1 5" id="KW-0699">rRNA-binding</keyword>
<feature type="domain" description="Large ribosomal subunit protein bL25 beta" evidence="8">
    <location>
        <begin position="103"/>
        <end position="186"/>
    </location>
</feature>
<accession>A0A317ZKK9</accession>
<proteinExistence type="inferred from homology"/>
<keyword evidence="4 5" id="KW-0687">Ribonucleoprotein</keyword>
<dbReference type="CDD" id="cd00495">
    <property type="entry name" value="Ribosomal_L25_TL5_CTC"/>
    <property type="match status" value="1"/>
</dbReference>
<dbReference type="RefSeq" id="WP_110130523.1">
    <property type="nucleotide sequence ID" value="NZ_QHJQ01000003.1"/>
</dbReference>
<reference evidence="9 10" key="1">
    <citation type="submission" date="2018-05" db="EMBL/GenBank/DDBJ databases">
        <title>Coraliomargarita sinensis sp. nov., isolated from a marine solar saltern.</title>
        <authorList>
            <person name="Zhou L.Y."/>
        </authorList>
    </citation>
    <scope>NUCLEOTIDE SEQUENCE [LARGE SCALE GENOMIC DNA]</scope>
    <source>
        <strain evidence="9 10">WN38</strain>
    </source>
</reference>
<dbReference type="EMBL" id="QHJQ01000003">
    <property type="protein sequence ID" value="PXA04717.1"/>
    <property type="molecule type" value="Genomic_DNA"/>
</dbReference>
<dbReference type="PANTHER" id="PTHR33284:SF1">
    <property type="entry name" value="RIBOSOMAL PROTEIN L25_GLN-TRNA SYNTHETASE, ANTI-CODON-BINDING DOMAIN-CONTAINING PROTEIN"/>
    <property type="match status" value="1"/>
</dbReference>
<dbReference type="Gene3D" id="2.40.240.10">
    <property type="entry name" value="Ribosomal Protein L25, Chain P"/>
    <property type="match status" value="1"/>
</dbReference>
<dbReference type="InterPro" id="IPR011035">
    <property type="entry name" value="Ribosomal_bL25/Gln-tRNA_synth"/>
</dbReference>
<dbReference type="GO" id="GO:0008097">
    <property type="term" value="F:5S rRNA binding"/>
    <property type="evidence" value="ECO:0007669"/>
    <property type="project" value="InterPro"/>
</dbReference>
<dbReference type="GO" id="GO:0006412">
    <property type="term" value="P:translation"/>
    <property type="evidence" value="ECO:0007669"/>
    <property type="project" value="UniProtKB-UniRule"/>
</dbReference>
<keyword evidence="10" id="KW-1185">Reference proteome</keyword>
<feature type="compositionally biased region" description="Acidic residues" evidence="6">
    <location>
        <begin position="190"/>
        <end position="201"/>
    </location>
</feature>
<dbReference type="InterPro" id="IPR020056">
    <property type="entry name" value="Rbsml_bL25/Gln-tRNA_synth_N"/>
</dbReference>
<comment type="subunit">
    <text evidence="5">Part of the 50S ribosomal subunit; part of the 5S rRNA/L5/L18/L25 subcomplex. Contacts the 5S rRNA. Binds to the 5S rRNA independently of L5 and L18.</text>
</comment>
<gene>
    <name evidence="5" type="primary">rplY</name>
    <name evidence="5" type="synonym">ctc</name>
    <name evidence="9" type="ORF">DDZ13_05975</name>
</gene>